<evidence type="ECO:0000313" key="1">
    <source>
        <dbReference type="EMBL" id="SFP64263.1"/>
    </source>
</evidence>
<dbReference type="RefSeq" id="WP_093336671.1">
    <property type="nucleotide sequence ID" value="NZ_FOXD01000008.1"/>
</dbReference>
<proteinExistence type="predicted"/>
<dbReference type="Proteomes" id="UP000198892">
    <property type="component" value="Unassembled WGS sequence"/>
</dbReference>
<keyword evidence="2" id="KW-1185">Reference proteome</keyword>
<accession>A0A1I5S0L2</accession>
<dbReference type="AlphaFoldDB" id="A0A1I5S0L2"/>
<dbReference type="EMBL" id="FOXD01000008">
    <property type="protein sequence ID" value="SFP64263.1"/>
    <property type="molecule type" value="Genomic_DNA"/>
</dbReference>
<name>A0A1I5S0L2_9BACI</name>
<reference evidence="2" key="1">
    <citation type="submission" date="2016-10" db="EMBL/GenBank/DDBJ databases">
        <authorList>
            <person name="Varghese N."/>
            <person name="Submissions S."/>
        </authorList>
    </citation>
    <scope>NUCLEOTIDE SEQUENCE [LARGE SCALE GENOMIC DNA]</scope>
    <source>
        <strain evidence="2">S7</strain>
    </source>
</reference>
<organism evidence="1 2">
    <name type="scientific">Salibacterium halotolerans</name>
    <dbReference type="NCBI Taxonomy" id="1884432"/>
    <lineage>
        <taxon>Bacteria</taxon>
        <taxon>Bacillati</taxon>
        <taxon>Bacillota</taxon>
        <taxon>Bacilli</taxon>
        <taxon>Bacillales</taxon>
        <taxon>Bacillaceae</taxon>
    </lineage>
</organism>
<gene>
    <name evidence="1" type="ORF">SAMN05518683_1083</name>
</gene>
<evidence type="ECO:0000313" key="2">
    <source>
        <dbReference type="Proteomes" id="UP000198892"/>
    </source>
</evidence>
<protein>
    <submittedName>
        <fullName evidence="1">Uncharacterized protein</fullName>
    </submittedName>
</protein>
<sequence length="67" mass="7829">MCRDKKDQALLIPTINPMKVHFDSEKERRDFIDWAEGRNVNVPENMKEVREGVKRAGDLRKRGDCSV</sequence>